<feature type="domain" description="SH3" evidence="2">
    <location>
        <begin position="1"/>
        <end position="61"/>
    </location>
</feature>
<name>A0ABY6GWG6_9GAMM</name>
<keyword evidence="1" id="KW-0728">SH3 domain</keyword>
<dbReference type="Proteomes" id="UP001163255">
    <property type="component" value="Chromosome"/>
</dbReference>
<dbReference type="SUPFAM" id="SSF50044">
    <property type="entry name" value="SH3-domain"/>
    <property type="match status" value="2"/>
</dbReference>
<dbReference type="PIRSF" id="PIRSF034961">
    <property type="entry name" value="UCP034961_SH3_2"/>
    <property type="match status" value="1"/>
</dbReference>
<evidence type="ECO:0000313" key="3">
    <source>
        <dbReference type="EMBL" id="UYM16907.1"/>
    </source>
</evidence>
<dbReference type="RefSeq" id="WP_262599291.1">
    <property type="nucleotide sequence ID" value="NZ_CP103300.1"/>
</dbReference>
<organism evidence="3 4">
    <name type="scientific">Endozoicomonas euniceicola</name>
    <dbReference type="NCBI Taxonomy" id="1234143"/>
    <lineage>
        <taxon>Bacteria</taxon>
        <taxon>Pseudomonadati</taxon>
        <taxon>Pseudomonadota</taxon>
        <taxon>Gammaproteobacteria</taxon>
        <taxon>Oceanospirillales</taxon>
        <taxon>Endozoicomonadaceae</taxon>
        <taxon>Endozoicomonas</taxon>
    </lineage>
</organism>
<evidence type="ECO:0000256" key="1">
    <source>
        <dbReference type="ARBA" id="ARBA00022443"/>
    </source>
</evidence>
<dbReference type="Gene3D" id="2.30.30.40">
    <property type="entry name" value="SH3 Domains"/>
    <property type="match status" value="2"/>
</dbReference>
<keyword evidence="4" id="KW-1185">Reference proteome</keyword>
<gene>
    <name evidence="3" type="ORF">NX720_02990</name>
</gene>
<dbReference type="InterPro" id="IPR001452">
    <property type="entry name" value="SH3_domain"/>
</dbReference>
<evidence type="ECO:0000259" key="2">
    <source>
        <dbReference type="PROSITE" id="PS50002"/>
    </source>
</evidence>
<accession>A0ABY6GWG6</accession>
<protein>
    <submittedName>
        <fullName evidence="3">SH3 domain-containing protein</fullName>
    </submittedName>
</protein>
<reference evidence="3" key="1">
    <citation type="submission" date="2022-10" db="EMBL/GenBank/DDBJ databases">
        <title>Completed Genome Sequence of two octocoral isolated bacterium, Endozoicomonas euniceicola EF212T and Endozoicomonas gorgoniicola PS125T.</title>
        <authorList>
            <person name="Chiou Y.-J."/>
            <person name="Chen Y.-H."/>
        </authorList>
    </citation>
    <scope>NUCLEOTIDE SEQUENCE</scope>
    <source>
        <strain evidence="3">EF212</strain>
    </source>
</reference>
<evidence type="ECO:0000313" key="4">
    <source>
        <dbReference type="Proteomes" id="UP001163255"/>
    </source>
</evidence>
<sequence>MKTITVIKSHRSNYPNPISFEKGDLLSVGVHDDEYAGWVRVTTRDGNEGWAPEQYIELHSDQWIAIESYSSKELNTTVGEKLLVLHELNEWVWVQNSHDRYGWIPLKTTK</sequence>
<dbReference type="InterPro" id="IPR036028">
    <property type="entry name" value="SH3-like_dom_sf"/>
</dbReference>
<dbReference type="Pfam" id="PF07653">
    <property type="entry name" value="SH3_2"/>
    <property type="match status" value="1"/>
</dbReference>
<dbReference type="PROSITE" id="PS50002">
    <property type="entry name" value="SH3"/>
    <property type="match status" value="1"/>
</dbReference>
<dbReference type="InterPro" id="IPR014593">
    <property type="entry name" value="UCP034961_SH3_2"/>
</dbReference>
<dbReference type="EMBL" id="CP103300">
    <property type="protein sequence ID" value="UYM16907.1"/>
    <property type="molecule type" value="Genomic_DNA"/>
</dbReference>
<proteinExistence type="predicted"/>